<dbReference type="Proteomes" id="UP000190092">
    <property type="component" value="Unassembled WGS sequence"/>
</dbReference>
<reference evidence="2" key="1">
    <citation type="submission" date="2017-02" db="EMBL/GenBank/DDBJ databases">
        <authorList>
            <person name="Varghese N."/>
            <person name="Submissions S."/>
        </authorList>
    </citation>
    <scope>NUCLEOTIDE SEQUENCE [LARGE SCALE GENOMIC DNA]</scope>
    <source>
        <strain evidence="2">ATCC 27094</strain>
    </source>
</reference>
<evidence type="ECO:0000313" key="1">
    <source>
        <dbReference type="EMBL" id="SKA15903.1"/>
    </source>
</evidence>
<organism evidence="1 2">
    <name type="scientific">Enhydrobacter aerosaccus</name>
    <dbReference type="NCBI Taxonomy" id="225324"/>
    <lineage>
        <taxon>Bacteria</taxon>
        <taxon>Pseudomonadati</taxon>
        <taxon>Pseudomonadota</taxon>
        <taxon>Alphaproteobacteria</taxon>
        <taxon>Hyphomicrobiales</taxon>
        <taxon>Enhydrobacter</taxon>
    </lineage>
</organism>
<protein>
    <submittedName>
        <fullName evidence="1">Dihydrofolate reductase</fullName>
    </submittedName>
</protein>
<accession>A0A1T4RIW7</accession>
<dbReference type="InterPro" id="IPR024072">
    <property type="entry name" value="DHFR-like_dom_sf"/>
</dbReference>
<dbReference type="EMBL" id="FUWJ01000005">
    <property type="protein sequence ID" value="SKA15903.1"/>
    <property type="molecule type" value="Genomic_DNA"/>
</dbReference>
<name>A0A1T4RIW7_9HYPH</name>
<sequence length="189" mass="20408">MTVARPYVEGYAVISREGMIATADGRFPEQIKIPADHKFYQESVDRASAIINGRYSAEGGPKEKLRRRLVVTGRVTALMPDPTNPRAMLWNPASTPFAEAWSGLGIENGVAAVVGGTAVFGLFLTIGYDCFYLTRTDASVPEGRPVFPGVGSTTTVEAVMARHGLVLRETRMLDASVNCRVESWMPAAG</sequence>
<dbReference type="OrthoDB" id="7631078at2"/>
<dbReference type="STRING" id="225324.SAMN02745126_03845"/>
<keyword evidence="2" id="KW-1185">Reference proteome</keyword>
<gene>
    <name evidence="1" type="ORF">SAMN02745126_03845</name>
</gene>
<proteinExistence type="predicted"/>
<dbReference type="Gene3D" id="3.40.430.10">
    <property type="entry name" value="Dihydrofolate Reductase, subunit A"/>
    <property type="match status" value="1"/>
</dbReference>
<dbReference type="RefSeq" id="WP_085935530.1">
    <property type="nucleotide sequence ID" value="NZ_FUWJ01000005.1"/>
</dbReference>
<dbReference type="SUPFAM" id="SSF53597">
    <property type="entry name" value="Dihydrofolate reductase-like"/>
    <property type="match status" value="1"/>
</dbReference>
<dbReference type="AlphaFoldDB" id="A0A1T4RIW7"/>
<evidence type="ECO:0000313" key="2">
    <source>
        <dbReference type="Proteomes" id="UP000190092"/>
    </source>
</evidence>